<protein>
    <recommendedName>
        <fullName evidence="4">Major Facilitator Superfamily protein</fullName>
    </recommendedName>
</protein>
<proteinExistence type="predicted"/>
<dbReference type="AlphaFoldDB" id="A0A240EHH3"/>
<evidence type="ECO:0008006" key="4">
    <source>
        <dbReference type="Google" id="ProtNLM"/>
    </source>
</evidence>
<evidence type="ECO:0000313" key="2">
    <source>
        <dbReference type="EMBL" id="SNX47996.1"/>
    </source>
</evidence>
<name>A0A240EHH3_9VIBR</name>
<accession>A0A240EHH3</accession>
<feature type="transmembrane region" description="Helical" evidence="1">
    <location>
        <begin position="12"/>
        <end position="40"/>
    </location>
</feature>
<keyword evidence="1" id="KW-0472">Membrane</keyword>
<dbReference type="Proteomes" id="UP000219336">
    <property type="component" value="Unassembled WGS sequence"/>
</dbReference>
<sequence>MAMFAFISQTWAMYLATFLVGLGSITLMTVNPTFIVAAGYSDEQQALRLTRMNQSIFAGAVVMGAVLALSEALCAHGAFVVVGISALLALLVTRIDSQKSRSPYAINNTVCSGVVGKRALEYDVLDIFTGGVRRDDCEF</sequence>
<feature type="transmembrane region" description="Helical" evidence="1">
    <location>
        <begin position="75"/>
        <end position="93"/>
    </location>
</feature>
<organism evidence="2 3">
    <name type="scientific">Vibrio thalassae</name>
    <dbReference type="NCBI Taxonomy" id="1243014"/>
    <lineage>
        <taxon>Bacteria</taxon>
        <taxon>Pseudomonadati</taxon>
        <taxon>Pseudomonadota</taxon>
        <taxon>Gammaproteobacteria</taxon>
        <taxon>Vibrionales</taxon>
        <taxon>Vibrionaceae</taxon>
        <taxon>Vibrio</taxon>
    </lineage>
</organism>
<keyword evidence="1" id="KW-0812">Transmembrane</keyword>
<gene>
    <name evidence="2" type="ORF">VTH8203_01612</name>
</gene>
<reference evidence="3" key="1">
    <citation type="submission" date="2016-06" db="EMBL/GenBank/DDBJ databases">
        <authorList>
            <person name="Rodrigo-Torres L."/>
            <person name="Arahal R.D."/>
            <person name="Lucena T."/>
        </authorList>
    </citation>
    <scope>NUCLEOTIDE SEQUENCE [LARGE SCALE GENOMIC DNA]</scope>
    <source>
        <strain evidence="3">CECT8203</strain>
    </source>
</reference>
<keyword evidence="3" id="KW-1185">Reference proteome</keyword>
<feature type="transmembrane region" description="Helical" evidence="1">
    <location>
        <begin position="52"/>
        <end position="69"/>
    </location>
</feature>
<dbReference type="EMBL" id="OANU01000018">
    <property type="protein sequence ID" value="SNX47996.1"/>
    <property type="molecule type" value="Genomic_DNA"/>
</dbReference>
<evidence type="ECO:0000256" key="1">
    <source>
        <dbReference type="SAM" id="Phobius"/>
    </source>
</evidence>
<evidence type="ECO:0000313" key="3">
    <source>
        <dbReference type="Proteomes" id="UP000219336"/>
    </source>
</evidence>
<dbReference type="RefSeq" id="WP_096993205.1">
    <property type="nucleotide sequence ID" value="NZ_JBHSII010000011.1"/>
</dbReference>
<keyword evidence="1" id="KW-1133">Transmembrane helix</keyword>